<dbReference type="EC" id="3.2.1.39" evidence="3"/>
<proteinExistence type="inferred from homology"/>
<name>A0AAV5HZ57_9ROSI</name>
<dbReference type="Gene3D" id="3.20.20.80">
    <property type="entry name" value="Glycosidases"/>
    <property type="match status" value="1"/>
</dbReference>
<sequence length="386" mass="42516">MSPPSFLFLFLFLLSLLHGCTSLPSIGVTYFPPSTTPAAAASSSRLPAHVAETIDSLRFSYVRLPDSDPALIRAFAYTNISLLLGIPEPMVPALASNRSAALRWIYRHVLPFYPRSKISLISVGNDIFNSSPDVSPFVLPAIRNLRFALVDLGIKKIPVSTTFSFFNIITTAFPPSAAQFQQPAGDLILNPLLQFLENTNSSFLVNLYPYNMYKLNCEIPIGFALFQDHPWNFRDDIITGVRYRNLFDMMVDAVISALAVSGHENVPLIVAETGWPSAGIDTGEVDATDFYAEMYLKGLVHHLKSGLGTPLRKEGVSELYIYELFDGDLKGGSKNWGILFQNMTQKYKVDYSGAGDAEKKNFVALVVFFLVVILGRDLLSGGGIPL</sequence>
<keyword evidence="10" id="KW-1185">Reference proteome</keyword>
<comment type="similarity">
    <text evidence="2 6">Belongs to the glycosyl hydrolase 17 family.</text>
</comment>
<comment type="caution">
    <text evidence="9">The sequence shown here is derived from an EMBL/GenBank/DDBJ whole genome shotgun (WGS) entry which is preliminary data.</text>
</comment>
<evidence type="ECO:0000256" key="5">
    <source>
        <dbReference type="ARBA" id="ARBA00023295"/>
    </source>
</evidence>
<evidence type="ECO:0000313" key="10">
    <source>
        <dbReference type="Proteomes" id="UP001054252"/>
    </source>
</evidence>
<dbReference type="GO" id="GO:0005975">
    <property type="term" value="P:carbohydrate metabolic process"/>
    <property type="evidence" value="ECO:0007669"/>
    <property type="project" value="InterPro"/>
</dbReference>
<evidence type="ECO:0000256" key="1">
    <source>
        <dbReference type="ARBA" id="ARBA00000382"/>
    </source>
</evidence>
<keyword evidence="4 7" id="KW-0378">Hydrolase</keyword>
<evidence type="ECO:0000256" key="6">
    <source>
        <dbReference type="RuleBase" id="RU004335"/>
    </source>
</evidence>
<feature type="chain" id="PRO_5043371926" description="glucan endo-1,3-beta-D-glucosidase" evidence="8">
    <location>
        <begin position="23"/>
        <end position="386"/>
    </location>
</feature>
<keyword evidence="5 7" id="KW-0326">Glycosidase</keyword>
<dbReference type="EMBL" id="BPVZ01000005">
    <property type="protein sequence ID" value="GKU92060.1"/>
    <property type="molecule type" value="Genomic_DNA"/>
</dbReference>
<dbReference type="GO" id="GO:0042973">
    <property type="term" value="F:glucan endo-1,3-beta-D-glucosidase activity"/>
    <property type="evidence" value="ECO:0007669"/>
    <property type="project" value="UniProtKB-EC"/>
</dbReference>
<dbReference type="InterPro" id="IPR000490">
    <property type="entry name" value="Glyco_hydro_17"/>
</dbReference>
<keyword evidence="8" id="KW-0732">Signal</keyword>
<evidence type="ECO:0000256" key="3">
    <source>
        <dbReference type="ARBA" id="ARBA00012780"/>
    </source>
</evidence>
<evidence type="ECO:0000256" key="2">
    <source>
        <dbReference type="ARBA" id="ARBA00008773"/>
    </source>
</evidence>
<evidence type="ECO:0000256" key="7">
    <source>
        <dbReference type="RuleBase" id="RU004336"/>
    </source>
</evidence>
<dbReference type="InterPro" id="IPR017853">
    <property type="entry name" value="GH"/>
</dbReference>
<reference evidence="9 10" key="1">
    <citation type="journal article" date="2021" name="Commun. Biol.">
        <title>The genome of Shorea leprosula (Dipterocarpaceae) highlights the ecological relevance of drought in aseasonal tropical rainforests.</title>
        <authorList>
            <person name="Ng K.K.S."/>
            <person name="Kobayashi M.J."/>
            <person name="Fawcett J.A."/>
            <person name="Hatakeyama M."/>
            <person name="Paape T."/>
            <person name="Ng C.H."/>
            <person name="Ang C.C."/>
            <person name="Tnah L.H."/>
            <person name="Lee C.T."/>
            <person name="Nishiyama T."/>
            <person name="Sese J."/>
            <person name="O'Brien M.J."/>
            <person name="Copetti D."/>
            <person name="Mohd Noor M.I."/>
            <person name="Ong R.C."/>
            <person name="Putra M."/>
            <person name="Sireger I.Z."/>
            <person name="Indrioko S."/>
            <person name="Kosugi Y."/>
            <person name="Izuno A."/>
            <person name="Isagi Y."/>
            <person name="Lee S.L."/>
            <person name="Shimizu K.K."/>
        </authorList>
    </citation>
    <scope>NUCLEOTIDE SEQUENCE [LARGE SCALE GENOMIC DNA]</scope>
    <source>
        <strain evidence="9">214</strain>
    </source>
</reference>
<evidence type="ECO:0000313" key="9">
    <source>
        <dbReference type="EMBL" id="GKU92060.1"/>
    </source>
</evidence>
<gene>
    <name evidence="9" type="ORF">SLEP1_g5838</name>
</gene>
<dbReference type="InterPro" id="IPR044965">
    <property type="entry name" value="Glyco_hydro_17_plant"/>
</dbReference>
<dbReference type="Proteomes" id="UP001054252">
    <property type="component" value="Unassembled WGS sequence"/>
</dbReference>
<accession>A0AAV5HZ57</accession>
<dbReference type="PROSITE" id="PS00587">
    <property type="entry name" value="GLYCOSYL_HYDROL_F17"/>
    <property type="match status" value="1"/>
</dbReference>
<dbReference type="AlphaFoldDB" id="A0AAV5HZ57"/>
<dbReference type="PANTHER" id="PTHR32227">
    <property type="entry name" value="GLUCAN ENDO-1,3-BETA-GLUCOSIDASE BG1-RELATED-RELATED"/>
    <property type="match status" value="1"/>
</dbReference>
<evidence type="ECO:0000256" key="4">
    <source>
        <dbReference type="ARBA" id="ARBA00022801"/>
    </source>
</evidence>
<protein>
    <recommendedName>
        <fullName evidence="3">glucan endo-1,3-beta-D-glucosidase</fullName>
        <ecNumber evidence="3">3.2.1.39</ecNumber>
    </recommendedName>
</protein>
<feature type="signal peptide" evidence="8">
    <location>
        <begin position="1"/>
        <end position="22"/>
    </location>
</feature>
<dbReference type="SUPFAM" id="SSF51445">
    <property type="entry name" value="(Trans)glycosidases"/>
    <property type="match status" value="1"/>
</dbReference>
<comment type="catalytic activity">
    <reaction evidence="1">
        <text>Hydrolysis of (1-&gt;3)-beta-D-glucosidic linkages in (1-&gt;3)-beta-D-glucans.</text>
        <dbReference type="EC" id="3.2.1.39"/>
    </reaction>
</comment>
<evidence type="ECO:0000256" key="8">
    <source>
        <dbReference type="SAM" id="SignalP"/>
    </source>
</evidence>
<organism evidence="9 10">
    <name type="scientific">Rubroshorea leprosula</name>
    <dbReference type="NCBI Taxonomy" id="152421"/>
    <lineage>
        <taxon>Eukaryota</taxon>
        <taxon>Viridiplantae</taxon>
        <taxon>Streptophyta</taxon>
        <taxon>Embryophyta</taxon>
        <taxon>Tracheophyta</taxon>
        <taxon>Spermatophyta</taxon>
        <taxon>Magnoliopsida</taxon>
        <taxon>eudicotyledons</taxon>
        <taxon>Gunneridae</taxon>
        <taxon>Pentapetalae</taxon>
        <taxon>rosids</taxon>
        <taxon>malvids</taxon>
        <taxon>Malvales</taxon>
        <taxon>Dipterocarpaceae</taxon>
        <taxon>Rubroshorea</taxon>
    </lineage>
</organism>
<dbReference type="Pfam" id="PF00332">
    <property type="entry name" value="Glyco_hydro_17"/>
    <property type="match status" value="1"/>
</dbReference>